<sequence>MCAQELWHQGKHQGWMPTSQKLQALPYRQPASAPEQHHEPRQQPTPAPKVGADEASGPEVIELGGTVGAECLARAQMPAAESKPMHEVEDPPAILATLAVDHVPAHDNRVRHMPEWPPGSVEQLASAPVQYPEPPQQPAPAPTSGPAKASGPEVIELVTARTEMPAAETKPMHVVVIPLTHCSDMQELLVPVATLEEEHAQPPASWPPQKEQVPTLALEFIEGPELPPASVEPPASAPEQQLVMAAALLKPSPPLSLCCFCVLCFS</sequence>
<keyword evidence="3" id="KW-1185">Reference proteome</keyword>
<gene>
    <name evidence="2" type="ORF">NYPRO_LOCUS13330</name>
</gene>
<protein>
    <submittedName>
        <fullName evidence="2">(raccoon dog) hypothetical protein</fullName>
    </submittedName>
</protein>
<feature type="region of interest" description="Disordered" evidence="1">
    <location>
        <begin position="130"/>
        <end position="150"/>
    </location>
</feature>
<name>A0A811YT02_NYCPR</name>
<reference evidence="2" key="1">
    <citation type="submission" date="2020-12" db="EMBL/GenBank/DDBJ databases">
        <authorList>
            <consortium name="Molecular Ecology Group"/>
        </authorList>
    </citation>
    <scope>NUCLEOTIDE SEQUENCE</scope>
    <source>
        <strain evidence="2">TBG_1078</strain>
    </source>
</reference>
<feature type="region of interest" description="Disordered" evidence="1">
    <location>
        <begin position="1"/>
        <end position="57"/>
    </location>
</feature>
<evidence type="ECO:0000313" key="2">
    <source>
        <dbReference type="EMBL" id="CAD7680538.1"/>
    </source>
</evidence>
<dbReference type="AlphaFoldDB" id="A0A811YT02"/>
<evidence type="ECO:0000256" key="1">
    <source>
        <dbReference type="SAM" id="MobiDB-lite"/>
    </source>
</evidence>
<dbReference type="EMBL" id="CAJHUB010000749">
    <property type="protein sequence ID" value="CAD7680538.1"/>
    <property type="molecule type" value="Genomic_DNA"/>
</dbReference>
<evidence type="ECO:0000313" key="3">
    <source>
        <dbReference type="Proteomes" id="UP000645828"/>
    </source>
</evidence>
<comment type="caution">
    <text evidence="2">The sequence shown here is derived from an EMBL/GenBank/DDBJ whole genome shotgun (WGS) entry which is preliminary data.</text>
</comment>
<feature type="compositionally biased region" description="Pro residues" evidence="1">
    <location>
        <begin position="131"/>
        <end position="143"/>
    </location>
</feature>
<dbReference type="Proteomes" id="UP000645828">
    <property type="component" value="Unassembled WGS sequence"/>
</dbReference>
<proteinExistence type="predicted"/>
<accession>A0A811YT02</accession>
<organism evidence="2 3">
    <name type="scientific">Nyctereutes procyonoides</name>
    <name type="common">Raccoon dog</name>
    <name type="synonym">Canis procyonoides</name>
    <dbReference type="NCBI Taxonomy" id="34880"/>
    <lineage>
        <taxon>Eukaryota</taxon>
        <taxon>Metazoa</taxon>
        <taxon>Chordata</taxon>
        <taxon>Craniata</taxon>
        <taxon>Vertebrata</taxon>
        <taxon>Euteleostomi</taxon>
        <taxon>Mammalia</taxon>
        <taxon>Eutheria</taxon>
        <taxon>Laurasiatheria</taxon>
        <taxon>Carnivora</taxon>
        <taxon>Caniformia</taxon>
        <taxon>Canidae</taxon>
        <taxon>Nyctereutes</taxon>
    </lineage>
</organism>